<name>D7CSM3_TRURR</name>
<dbReference type="PANTHER" id="PTHR46124:SF2">
    <property type="entry name" value="D-AMINOACYL-TRNA DEACYLASE"/>
    <property type="match status" value="1"/>
</dbReference>
<keyword evidence="1 3" id="KW-0479">Metal-binding</keyword>
<dbReference type="Gene3D" id="3.20.20.140">
    <property type="entry name" value="Metal-dependent hydrolases"/>
    <property type="match status" value="1"/>
</dbReference>
<dbReference type="InterPro" id="IPR001130">
    <property type="entry name" value="TatD-like"/>
</dbReference>
<dbReference type="Pfam" id="PF01026">
    <property type="entry name" value="TatD_DNase"/>
    <property type="match status" value="1"/>
</dbReference>
<feature type="binding site" evidence="3">
    <location>
        <position position="5"/>
    </location>
    <ligand>
        <name>a divalent metal cation</name>
        <dbReference type="ChEBI" id="CHEBI:60240"/>
        <label>1</label>
    </ligand>
</feature>
<dbReference type="EMBL" id="CP002049">
    <property type="protein sequence ID" value="ADI15443.1"/>
    <property type="molecule type" value="Genomic_DNA"/>
</dbReference>
<dbReference type="Proteomes" id="UP000000379">
    <property type="component" value="Chromosome"/>
</dbReference>
<accession>D7CSM3</accession>
<organism evidence="4 5">
    <name type="scientific">Truepera radiovictrix (strain DSM 17093 / CIP 108686 / LMG 22925 / RQ-24)</name>
    <dbReference type="NCBI Taxonomy" id="649638"/>
    <lineage>
        <taxon>Bacteria</taxon>
        <taxon>Thermotogati</taxon>
        <taxon>Deinococcota</taxon>
        <taxon>Deinococci</taxon>
        <taxon>Trueperales</taxon>
        <taxon>Trueperaceae</taxon>
        <taxon>Truepera</taxon>
    </lineage>
</organism>
<dbReference type="SUPFAM" id="SSF51556">
    <property type="entry name" value="Metallo-dependent hydrolases"/>
    <property type="match status" value="1"/>
</dbReference>
<keyword evidence="5" id="KW-1185">Reference proteome</keyword>
<sequence length="258" mass="27837">MTDSHCHLTACADPDAAASPELRALITVGTDLQDAERALELAERHPNVWVALGHHPNDAHSATPTARRQLAALVTHPKVVGVGETGFDTYWHSSPLGEQRELFFWHAELAAAHAKALVLHVRDESGGETASREAARCLAEAGLAGGILHCFNGHPELLETGLELGWYVSFAGNLTYKNAARLREVAAQVPAERLLVETDSPYLTPQPRRGERNVPHNVRYTAMTLAQVRGVTLEALERLTDDNAARVYGLAAGAPTAT</sequence>
<dbReference type="NCBIfam" id="TIGR00010">
    <property type="entry name" value="YchF/TatD family DNA exonuclease"/>
    <property type="match status" value="1"/>
</dbReference>
<dbReference type="AlphaFoldDB" id="D7CSM3"/>
<dbReference type="STRING" id="649638.Trad_2333"/>
<dbReference type="PANTHER" id="PTHR46124">
    <property type="entry name" value="D-AMINOACYL-TRNA DEACYLASE"/>
    <property type="match status" value="1"/>
</dbReference>
<proteinExistence type="predicted"/>
<dbReference type="GO" id="GO:0016788">
    <property type="term" value="F:hydrolase activity, acting on ester bonds"/>
    <property type="evidence" value="ECO:0007669"/>
    <property type="project" value="InterPro"/>
</dbReference>
<keyword evidence="2 4" id="KW-0378">Hydrolase</keyword>
<evidence type="ECO:0000256" key="2">
    <source>
        <dbReference type="ARBA" id="ARBA00022801"/>
    </source>
</evidence>
<feature type="binding site" evidence="3">
    <location>
        <position position="7"/>
    </location>
    <ligand>
        <name>a divalent metal cation</name>
        <dbReference type="ChEBI" id="CHEBI:60240"/>
        <label>1</label>
    </ligand>
</feature>
<dbReference type="InterPro" id="IPR018228">
    <property type="entry name" value="DNase_TatD-rel_CS"/>
</dbReference>
<dbReference type="InterPro" id="IPR015991">
    <property type="entry name" value="TatD/YcfH-like"/>
</dbReference>
<evidence type="ECO:0000256" key="3">
    <source>
        <dbReference type="PIRSR" id="PIRSR005902-1"/>
    </source>
</evidence>
<dbReference type="GO" id="GO:0004536">
    <property type="term" value="F:DNA nuclease activity"/>
    <property type="evidence" value="ECO:0007669"/>
    <property type="project" value="InterPro"/>
</dbReference>
<dbReference type="PIRSF" id="PIRSF005902">
    <property type="entry name" value="DNase_TatD"/>
    <property type="match status" value="1"/>
</dbReference>
<dbReference type="FunFam" id="3.20.20.140:FF:000005">
    <property type="entry name" value="TatD family hydrolase"/>
    <property type="match status" value="1"/>
</dbReference>
<evidence type="ECO:0000313" key="4">
    <source>
        <dbReference type="EMBL" id="ADI15443.1"/>
    </source>
</evidence>
<evidence type="ECO:0000313" key="5">
    <source>
        <dbReference type="Proteomes" id="UP000000379"/>
    </source>
</evidence>
<reference evidence="5" key="1">
    <citation type="submission" date="2010-05" db="EMBL/GenBank/DDBJ databases">
        <title>The complete genome of Truepera radiovictris DSM 17093.</title>
        <authorList>
            <consortium name="US DOE Joint Genome Institute (JGI-PGF)"/>
            <person name="Lucas S."/>
            <person name="Copeland A."/>
            <person name="Lapidus A."/>
            <person name="Glavina del Rio T."/>
            <person name="Dalin E."/>
            <person name="Tice H."/>
            <person name="Bruce D."/>
            <person name="Goodwin L."/>
            <person name="Pitluck S."/>
            <person name="Kyrpides N."/>
            <person name="Mavromatis K."/>
            <person name="Ovchinnikova G."/>
            <person name="Munk A.C."/>
            <person name="Detter J.C."/>
            <person name="Han C."/>
            <person name="Tapia R."/>
            <person name="Land M."/>
            <person name="Hauser L."/>
            <person name="Markowitz V."/>
            <person name="Cheng J.-F."/>
            <person name="Hugenholtz P."/>
            <person name="Woyke T."/>
            <person name="Wu D."/>
            <person name="Tindall B."/>
            <person name="Pomrenke H.G."/>
            <person name="Brambilla E."/>
            <person name="Klenk H.-P."/>
            <person name="Eisen J.A."/>
        </authorList>
    </citation>
    <scope>NUCLEOTIDE SEQUENCE [LARGE SCALE GENOMIC DNA]</scope>
    <source>
        <strain evidence="5">DSM 17093 / CIP 108686 / LMG 22925 / RQ-24</strain>
    </source>
</reference>
<dbReference type="OrthoDB" id="9810005at2"/>
<dbReference type="eggNOG" id="COG0084">
    <property type="taxonomic scope" value="Bacteria"/>
</dbReference>
<gene>
    <name evidence="4" type="ordered locus">Trad_2333</name>
</gene>
<evidence type="ECO:0000256" key="1">
    <source>
        <dbReference type="ARBA" id="ARBA00022723"/>
    </source>
</evidence>
<reference evidence="4 5" key="2">
    <citation type="journal article" date="2011" name="Stand. Genomic Sci.">
        <title>Complete genome sequence of Truepera radiovictrix type strain (RQ-24).</title>
        <authorList>
            <person name="Ivanova N."/>
            <person name="Rohde C."/>
            <person name="Munk C."/>
            <person name="Nolan M."/>
            <person name="Lucas S."/>
            <person name="Del Rio T.G."/>
            <person name="Tice H."/>
            <person name="Deshpande S."/>
            <person name="Cheng J.F."/>
            <person name="Tapia R."/>
            <person name="Han C."/>
            <person name="Goodwin L."/>
            <person name="Pitluck S."/>
            <person name="Liolios K."/>
            <person name="Mavromatis K."/>
            <person name="Mikhailova N."/>
            <person name="Pati A."/>
            <person name="Chen A."/>
            <person name="Palaniappan K."/>
            <person name="Land M."/>
            <person name="Hauser L."/>
            <person name="Chang Y.J."/>
            <person name="Jeffries C.D."/>
            <person name="Brambilla E."/>
            <person name="Rohde M."/>
            <person name="Goker M."/>
            <person name="Tindall B.J."/>
            <person name="Woyke T."/>
            <person name="Bristow J."/>
            <person name="Eisen J.A."/>
            <person name="Markowitz V."/>
            <person name="Hugenholtz P."/>
            <person name="Kyrpides N.C."/>
            <person name="Klenk H.P."/>
            <person name="Lapidus A."/>
        </authorList>
    </citation>
    <scope>NUCLEOTIDE SEQUENCE [LARGE SCALE GENOMIC DNA]</scope>
    <source>
        <strain evidence="5">DSM 17093 / CIP 108686 / LMG 22925 / RQ-24</strain>
    </source>
</reference>
<protein>
    <submittedName>
        <fullName evidence="4">Hydrolase, TatD family</fullName>
    </submittedName>
</protein>
<dbReference type="GO" id="GO:0046872">
    <property type="term" value="F:metal ion binding"/>
    <property type="evidence" value="ECO:0007669"/>
    <property type="project" value="UniProtKB-KW"/>
</dbReference>
<dbReference type="KEGG" id="tra:Trad_2333"/>
<dbReference type="PROSITE" id="PS01091">
    <property type="entry name" value="TATD_3"/>
    <property type="match status" value="1"/>
</dbReference>
<dbReference type="HOGENOM" id="CLU_031506_4_0_0"/>
<dbReference type="RefSeq" id="WP_013178806.1">
    <property type="nucleotide sequence ID" value="NC_014221.1"/>
</dbReference>
<feature type="binding site" evidence="3">
    <location>
        <position position="84"/>
    </location>
    <ligand>
        <name>a divalent metal cation</name>
        <dbReference type="ChEBI" id="CHEBI:60240"/>
        <label>1</label>
    </ligand>
</feature>
<dbReference type="InterPro" id="IPR032466">
    <property type="entry name" value="Metal_Hydrolase"/>
</dbReference>
<feature type="binding site" evidence="3">
    <location>
        <position position="199"/>
    </location>
    <ligand>
        <name>a divalent metal cation</name>
        <dbReference type="ChEBI" id="CHEBI:60240"/>
        <label>1</label>
    </ligand>
</feature>
<feature type="binding site" evidence="3">
    <location>
        <position position="120"/>
    </location>
    <ligand>
        <name>a divalent metal cation</name>
        <dbReference type="ChEBI" id="CHEBI:60240"/>
        <label>2</label>
    </ligand>
</feature>
<feature type="binding site" evidence="3">
    <location>
        <position position="149"/>
    </location>
    <ligand>
        <name>a divalent metal cation</name>
        <dbReference type="ChEBI" id="CHEBI:60240"/>
        <label>2</label>
    </ligand>
</feature>
<dbReference type="GO" id="GO:0005829">
    <property type="term" value="C:cytosol"/>
    <property type="evidence" value="ECO:0007669"/>
    <property type="project" value="TreeGrafter"/>
</dbReference>
<dbReference type="CDD" id="cd01310">
    <property type="entry name" value="TatD_DNAse"/>
    <property type="match status" value="1"/>
</dbReference>